<protein>
    <submittedName>
        <fullName evidence="6">RNA polymerase subunit sigma-70</fullName>
    </submittedName>
</protein>
<dbReference type="PANTHER" id="PTHR34294">
    <property type="entry name" value="TRANSCRIPTIONAL REGULATOR-RELATED"/>
    <property type="match status" value="1"/>
</dbReference>
<proteinExistence type="inferred from homology"/>
<dbReference type="Proteomes" id="UP000277864">
    <property type="component" value="Unassembled WGS sequence"/>
</dbReference>
<keyword evidence="3" id="KW-0238">DNA-binding</keyword>
<dbReference type="Pfam" id="PF04198">
    <property type="entry name" value="Sugar-bind"/>
    <property type="match status" value="1"/>
</dbReference>
<sequence>MNSVPKHQLIHLFHVASMYHEQLLSIEEIARLTDQSSNDVKQLLNLAQQHPFLRIELTNPLEECSKLATLIQQRYHLNHVEVYPSLATDYQQILSDVGQQVAMYLNQLVQDGDKIGIGFGKTMYSVAEHLSPKPLQGVSIVQLKGGETHKNIQHYSYDVLSLFAKAFEADLTLLPLPLFFQHPETKQRVLKDPAIHELMQAGLESNIAIFTVGSVFNDSMLTHSDYFSPAEITQLKNQAVGEILSRFIDKEGQIACQDINQRTVSLDLLALKEKQHSILVATGAHKVDTIHSALKGDYANTFFTDIKTATQLTQTYLN</sequence>
<dbReference type="InterPro" id="IPR051054">
    <property type="entry name" value="SorC_transcr_regulators"/>
</dbReference>
<dbReference type="Gene3D" id="3.40.50.1360">
    <property type="match status" value="1"/>
</dbReference>
<dbReference type="OrthoDB" id="58802at2"/>
<dbReference type="SUPFAM" id="SSF100950">
    <property type="entry name" value="NagB/RpiA/CoA transferase-like"/>
    <property type="match status" value="1"/>
</dbReference>
<dbReference type="GO" id="GO:0003677">
    <property type="term" value="F:DNA binding"/>
    <property type="evidence" value="ECO:0007669"/>
    <property type="project" value="UniProtKB-KW"/>
</dbReference>
<accession>A0A3S0GEZ1</accession>
<keyword evidence="2" id="KW-0805">Transcription regulation</keyword>
<dbReference type="AlphaFoldDB" id="A0A3S0GEZ1"/>
<comment type="caution">
    <text evidence="6">The sequence shown here is derived from an EMBL/GenBank/DDBJ whole genome shotgun (WGS) entry which is preliminary data.</text>
</comment>
<evidence type="ECO:0000256" key="1">
    <source>
        <dbReference type="ARBA" id="ARBA00010466"/>
    </source>
</evidence>
<name>A0A3S0GEZ1_9ENTE</name>
<dbReference type="InterPro" id="IPR007324">
    <property type="entry name" value="Sugar-bd_dom_put"/>
</dbReference>
<dbReference type="GO" id="GO:0030246">
    <property type="term" value="F:carbohydrate binding"/>
    <property type="evidence" value="ECO:0007669"/>
    <property type="project" value="InterPro"/>
</dbReference>
<dbReference type="InterPro" id="IPR037171">
    <property type="entry name" value="NagB/RpiA_transferase-like"/>
</dbReference>
<keyword evidence="4" id="KW-0804">Transcription</keyword>
<gene>
    <name evidence="6" type="ORF">C7P63_03655</name>
</gene>
<evidence type="ECO:0000313" key="7">
    <source>
        <dbReference type="Proteomes" id="UP000277864"/>
    </source>
</evidence>
<organism evidence="6 7">
    <name type="scientific">Vagococcus humatus</name>
    <dbReference type="NCBI Taxonomy" id="1889241"/>
    <lineage>
        <taxon>Bacteria</taxon>
        <taxon>Bacillati</taxon>
        <taxon>Bacillota</taxon>
        <taxon>Bacilli</taxon>
        <taxon>Lactobacillales</taxon>
        <taxon>Enterococcaceae</taxon>
        <taxon>Vagococcus</taxon>
    </lineage>
</organism>
<reference evidence="6 7" key="1">
    <citation type="submission" date="2018-03" db="EMBL/GenBank/DDBJ databases">
        <authorList>
            <person name="Gulvik C.A."/>
        </authorList>
    </citation>
    <scope>NUCLEOTIDE SEQUENCE [LARGE SCALE GENOMIC DNA]</scope>
    <source>
        <strain evidence="6 7">JCM 31581</strain>
    </source>
</reference>
<dbReference type="EMBL" id="PXZH01000001">
    <property type="protein sequence ID" value="RST90183.1"/>
    <property type="molecule type" value="Genomic_DNA"/>
</dbReference>
<feature type="domain" description="Sugar-binding" evidence="5">
    <location>
        <begin position="60"/>
        <end position="312"/>
    </location>
</feature>
<dbReference type="PANTHER" id="PTHR34294:SF1">
    <property type="entry name" value="TRANSCRIPTIONAL REGULATOR LSRR"/>
    <property type="match status" value="1"/>
</dbReference>
<evidence type="ECO:0000256" key="4">
    <source>
        <dbReference type="ARBA" id="ARBA00023163"/>
    </source>
</evidence>
<evidence type="ECO:0000259" key="5">
    <source>
        <dbReference type="Pfam" id="PF04198"/>
    </source>
</evidence>
<evidence type="ECO:0000256" key="2">
    <source>
        <dbReference type="ARBA" id="ARBA00023015"/>
    </source>
</evidence>
<evidence type="ECO:0000313" key="6">
    <source>
        <dbReference type="EMBL" id="RST90183.1"/>
    </source>
</evidence>
<dbReference type="RefSeq" id="WP_125942796.1">
    <property type="nucleotide sequence ID" value="NZ_PXZH01000001.1"/>
</dbReference>
<evidence type="ECO:0000256" key="3">
    <source>
        <dbReference type="ARBA" id="ARBA00023125"/>
    </source>
</evidence>
<keyword evidence="7" id="KW-1185">Reference proteome</keyword>
<comment type="similarity">
    <text evidence="1">Belongs to the SorC transcriptional regulatory family.</text>
</comment>